<dbReference type="EMBL" id="MLCO01000105">
    <property type="protein sequence ID" value="ONG53303.1"/>
    <property type="molecule type" value="Genomic_DNA"/>
</dbReference>
<dbReference type="RefSeq" id="WP_076957718.1">
    <property type="nucleotide sequence ID" value="NZ_MLCO01000105.1"/>
</dbReference>
<dbReference type="Proteomes" id="UP000188879">
    <property type="component" value="Unassembled WGS sequence"/>
</dbReference>
<accession>A0A1V2H395</accession>
<organism evidence="1 2">
    <name type="scientific">Teichococcus deserti</name>
    <dbReference type="NCBI Taxonomy" id="1817963"/>
    <lineage>
        <taxon>Bacteria</taxon>
        <taxon>Pseudomonadati</taxon>
        <taxon>Pseudomonadota</taxon>
        <taxon>Alphaproteobacteria</taxon>
        <taxon>Acetobacterales</taxon>
        <taxon>Roseomonadaceae</taxon>
        <taxon>Roseomonas</taxon>
    </lineage>
</organism>
<name>A0A1V2H395_9PROT</name>
<gene>
    <name evidence="1" type="ORF">BKE38_12645</name>
</gene>
<keyword evidence="2" id="KW-1185">Reference proteome</keyword>
<reference evidence="1 2" key="1">
    <citation type="submission" date="2016-10" db="EMBL/GenBank/DDBJ databases">
        <title>Draft Genome sequence of Roseomonas sp. strain M3.</title>
        <authorList>
            <person name="Subhash Y."/>
            <person name="Lee S."/>
        </authorList>
    </citation>
    <scope>NUCLEOTIDE SEQUENCE [LARGE SCALE GENOMIC DNA]</scope>
    <source>
        <strain evidence="1 2">M3</strain>
    </source>
</reference>
<comment type="caution">
    <text evidence="1">The sequence shown here is derived from an EMBL/GenBank/DDBJ whole genome shotgun (WGS) entry which is preliminary data.</text>
</comment>
<evidence type="ECO:0000313" key="2">
    <source>
        <dbReference type="Proteomes" id="UP000188879"/>
    </source>
</evidence>
<proteinExistence type="predicted"/>
<dbReference type="AlphaFoldDB" id="A0A1V2H395"/>
<dbReference type="OrthoDB" id="9887267at2"/>
<evidence type="ECO:0000313" key="1">
    <source>
        <dbReference type="EMBL" id="ONG53303.1"/>
    </source>
</evidence>
<sequence>MASWPISINNNTYTKAMFENGGYVTAFPALIGDIAAVGADVQIMRDAVSLAYNAMLSQTYQIVPITAATNLVQATHNNRLLLLTGAGAPALLAANIGNGFACVVENRRGVGATVSVSGIELRNARGHTKIAANGCAQLYVYLDGSTLCARLVGDTEA</sequence>
<protein>
    <submittedName>
        <fullName evidence="1">Uncharacterized protein</fullName>
    </submittedName>
</protein>